<sequence>MTFLAMTFLTMTSLAMTLLLTTTIIKKSWAIRVYPCLPVPTDPYGQAGVSNFFLDICIKVCYNINI</sequence>
<reference evidence="1 2" key="1">
    <citation type="submission" date="2017-07" db="EMBL/GenBank/DDBJ databases">
        <title>Recovery of genomes from metagenomes via a dereplication, aggregation, and scoring strategy.</title>
        <authorList>
            <person name="Sieber C.M."/>
            <person name="Probst A.J."/>
            <person name="Sharrar A."/>
            <person name="Thomas B.C."/>
            <person name="Hess M."/>
            <person name="Tringe S.G."/>
            <person name="Banfield J.F."/>
        </authorList>
    </citation>
    <scope>NUCLEOTIDE SEQUENCE [LARGE SCALE GENOMIC DNA]</scope>
    <source>
        <strain evidence="1">JGI_Cruoil_03_44_89</strain>
    </source>
</reference>
<dbReference type="Proteomes" id="UP000215215">
    <property type="component" value="Unassembled WGS sequence"/>
</dbReference>
<name>A0A235BRN6_UNCW3</name>
<comment type="caution">
    <text evidence="1">The sequence shown here is derived from an EMBL/GenBank/DDBJ whole genome shotgun (WGS) entry which is preliminary data.</text>
</comment>
<organism evidence="1 2">
    <name type="scientific">candidate division WOR-3 bacterium JGI_Cruoil_03_44_89</name>
    <dbReference type="NCBI Taxonomy" id="1973748"/>
    <lineage>
        <taxon>Bacteria</taxon>
        <taxon>Bacteria division WOR-3</taxon>
    </lineage>
</organism>
<gene>
    <name evidence="1" type="ORF">CH333_06360</name>
</gene>
<dbReference type="AlphaFoldDB" id="A0A235BRN6"/>
<evidence type="ECO:0000313" key="1">
    <source>
        <dbReference type="EMBL" id="OYD15150.1"/>
    </source>
</evidence>
<dbReference type="EMBL" id="NOZQ01000140">
    <property type="protein sequence ID" value="OYD15150.1"/>
    <property type="molecule type" value="Genomic_DNA"/>
</dbReference>
<protein>
    <submittedName>
        <fullName evidence="1">Uncharacterized protein</fullName>
    </submittedName>
</protein>
<evidence type="ECO:0000313" key="2">
    <source>
        <dbReference type="Proteomes" id="UP000215215"/>
    </source>
</evidence>
<proteinExistence type="predicted"/>
<accession>A0A235BRN6</accession>